<protein>
    <submittedName>
        <fullName evidence="4">Uncharacterized protein</fullName>
    </submittedName>
</protein>
<dbReference type="EMBL" id="LT969432">
    <property type="protein sequence ID" value="SOV14367.1"/>
    <property type="molecule type" value="Genomic_DNA"/>
</dbReference>
<dbReference type="Pfam" id="PF00415">
    <property type="entry name" value="RCC1"/>
    <property type="match status" value="1"/>
</dbReference>
<dbReference type="PANTHER" id="PTHR23172">
    <property type="entry name" value="AUXILIN/CYCLIN G-ASSOCIATED KINASE-RELATED"/>
    <property type="match status" value="1"/>
</dbReference>
<feature type="region of interest" description="Disordered" evidence="2">
    <location>
        <begin position="3717"/>
        <end position="3741"/>
    </location>
</feature>
<reference evidence="4" key="1">
    <citation type="submission" date="2016-09" db="EMBL/GenBank/DDBJ databases">
        <authorList>
            <consortium name="Pathogen Informatics"/>
            <person name="Sun Q."/>
            <person name="Inoue M."/>
        </authorList>
    </citation>
    <scope>NUCLEOTIDE SEQUENCE</scope>
</reference>
<sequence length="4495" mass="538222">MGNCKSYSSHFSVNKNNTNELYENLICNFIEKDKLLFCPKAFVIYEVLKRKLENKDEFRYYIVRTLHRKKVKNALIGLNEDYNIDVLNFLLKLFKKINNDYYNNILNFQYSNYYNYFVREDSKFVSFSEQINIIHDIYNFVRMKYVLENICLHLYFEVHDDSKEIYEYTEKKNGSNKKMSTVKVVKERSNDLLNFKKKSISNTLRDRNNMIYLIKNRFKKIENFCKNNLHCNVFENFKIYNMMCLYILKNNYKMKCILYNIFSIMFFINNYFNIYNKEPITNHIKKLSFNEDKSQIKNEFLKKFNKDEIKYSSSLEDIYKSYLFISLCLSSDEQIKEHILYNTIINMNQNPVRFSKCISEFLDMYNISQKKMNTLFSSNEMIDKKEKEKRKKKKKKKIYECSHKTIQNSYINDNFINSHYICQNQYIKSILNIGNSNYHIKNNMMIFCFVLFENSTYMQTSYRINNIMIDQEKDQENEQKEKKKKKKKELLFNKSKSSDEMNIPLTEKKKNKQKEKKFKFKLKFYKKSLKTENNSSTNNEHEENLQNTYELKKNYSYNNSDYKKMDNISFDLNRIGFFRIDLYNLMQEKFEDNIDENMDNYIKLYTIKKKKINNTEDENNKRGSSKYIYVKKKIKTKKDYELIETMKDNFIHVLNVLKTMRNKEICYISSANTFNESYDKNTNDYKTNVSYTQIESIDYSFKSKSSDKTFKKETDVNCSEKNEHIPSDQNVNEEHNDNEINTICNENSVGKNRKSNVKINEGNNLIKPFFIGVHDIFVPFDMEKLILHKSQDTFEFKDKEIIRTKTTPLYRKIPNHSRVHVRRCDNPILNQNEIKKKHITSKGANKKFHIKGRSYTENESFYKSANVRTNKSIELNRKDDSYNVFYGNGESELLFSKDSLNFDNIYENPTLMNIFEEMKYREQTEELLKLYNFTTKKKNMNEFLNKVKIYGKTICIKDTPTENNDDIYTDYNYYNNYNYYDNDECDNDEYDNDEYDNVDVSNNNRYEYEKHLTLFNRNKMKSIATYEDMEKINSKNKGKEQNNKEKNSIDDEIDMENYEDDIGQNNDDDLNNINNDEEDEKINENFFKDSLKIFIQHKPMGEMCNFVNMKYIYISFNMYKVYEGKKKLILSTYTNNEKSDSLQKDNEKENEKNYINDNINDNIKDNIKDNVKDKEDEIKCVGKIEYNITLDKNENFKYIIDLIFLHLNYNRCYYIYIPKRLLVNFMNKGGIPEDNIFLNSMNCNCDIVLENLYIIDPNDCIPNNNLTNISIPLYFEKIHFVEIVLFLLCDVLKIYNKIKKLKKYFEKKCIEFIKLFYDYFDTQLKKVNYEYCKEKKNNILSLPNELLKKRGSKKLENYTMLSSGINISSLRHISNLSEEKYITTKEDNNNNYNNNMDIKSLIINVSSTLISENCTTNVNNQVNNMNQENDDDDDDSKNKKKSNNTTTNNNNNSNNDNIIFNNNFSTYKCNGENPFDIGYKYNNIYIKIIDVKLYDFILDYLNYIKENNSCYYLCPYIFVYKFKGLCFLFVPVCNNFYLLFYHFFFHFLNCSDFFSFKKCFNRNINNNDDVSKIQYAVPTNHNFLYINNIIKILNIHKNNKMYVKYISLNKQMQNKETVYYYKWIKSKIVIDIRNSFSSPYFIRTKNFISFIENTNLNICLRKLYLNKDCAFSVKLDKKNKNNENSSAFNDIICLFNQYFNMFTYFYDEKKISRNNELFRHNRYIIIPYFNDIYINRNNLLIYWKMLEDFKNAKTENKTNDSNNRNDNDNYNNSNQNINYNNINNSNDKCLKEAEKNEYQNKYGMNENIKDDDYYYNKNDNETKNLKYFFIYNIYEVHRDIFINYFYLLLNKIIVEAVKELKINNFLSIHNLLQLLNNYEINFNMFFWVLYDNYINIYKKYSVHTELVNFFNNNNPNKSYVLDSFKKQKFNYCNKKKFYVRRILVFCTCILLSIICRNICEFFITELNYSYENVFSVISYFFFSNKKLPQINDDINLNFLKSIYFNLFVSLSFVLQYIPLNVQYLNLFKLIKKVRKYKFILAMCLNHICGMNIPFYLFCELYKLPLPMLNDFFSFNKKMWNHCSNNSELTNSITLNELEENYYDEIDLKMDEKESIQWINDNFDFNISNDSLRLFKNKKINRQIYKCFHYKTEHNKYKNLINLMIKLNFNSCPNLYTFHNIEHASDNILTYSTYNNLFKFKQNNYNNNNNNNNNDHKNDDTNDDFFIIIFSHFLNFIYQFWNKGICEVSEYETLRSASYSSQDIEYSNKIQKNNKLNNINIIMQNTLDYCEKTNEYLRESSILLEYYNIFKASTCLQLWNQQNIMENDIFDCLLHIIEMHYPHLLIILPIFLKENFNLLTYDIKVYLINIFFFIFIKTDKYKIYKQNNKKKKHSGSLYNKIMNSTNFIENTNNVVLQDDKKGPNEVLKHASFSKDIFMDPYDYASRRNFFEMKSEMNTGSYNKMNIGSYNKMNIGSYNKMNIGSYNKFNYETVDDLEYESENKTDIHNSIESESATESDMEIIYENNPNWNNIHNYKLKIILLNNDYNMYLMQFFFKIVLRIVPFFKVKNQKKPVNMMKSSIIYNMAIILNMLKSFKNIILSTKNNFCVFIYYFFIKGYISLFLVNINRAQKYFKKVFLLLLFFFGNPMCSLNSHPFLLYVTYILYCLTVLSKLNMGKFYESVQKRGIKLFKNNNYDKDEQLCKDNNDNSHDDNNNNKKKKIYCKNENTEDESFNMKNKTYNFDPKNYIIDNKMRNNINYEDKENDTLFSEEDISINNIWLKQKYEIWMLLEILRSIKNNYIKFNNNIYLVPLNYLFINIKKLLKQCIQEKKKIKTVDNVNNHYNKEKHFRKNSNGMDLIKKDEYDVNSFLMNTVNIKDKVPDQNLLININNSYLALYPTTENVNVPEVHINEDIDKSFLYYSELEKEQRETNSFYNNEEYEQMKNSNIVEIGNPIIKDNEQAKEELYKKGKPIECEDENEHEINEMEQENNTYFLNSRKSTNNFYYNEENKLRKNKNNKTMHYGYIDKKDICNILLYNLIFINKMNKKLNNCNNIGYYHFKYCNFKKIVINYNKYYKMILEAFKSKLCKNYYAYTFGNNENGTLAIGKPSYLKLSPTIGSLGYDKNKKSIKQGNDFWFTNNLQLLPIKIKKICMNEGMISLIDKKHNLYIAGNNTFLGLKSEFYFKRVKSKDNYVGENVHGKSKKIHDKIKIDKFFMNLRLKKIKKEEKEFLDYNSSSGDSDNVLFEKSLSYNGTTKFLKRLIFQNDNFSVFDRNNEDTVYKKACENTMGISINMIYDNFSSCESDIHSSIDSDDSDATYIKVSDIEEINKNLSINTLLNNDEHKSFYVQKKSYSLKKVSIDDINIYNSILYYSSYDNQYLTHILPNYISSVKIMNKYCKKLSYDYYKEKNNANLKYQEKNVHGEKKNYDEYENSQRYLEESEHGKTSKGYYKNNSMMSSRGKVDKLLMENNVNNFKFIYNFIHDIKNRIKFIDIYNGSDFVISINNFGHVYAWGNNKYGCLGTGDTINRYVPTLIDPGYFFLYDFEKLQIHTSYKTEISIKGIEKTNSMCNENILYNSLLQEAIKKNIYHKHIKVQNNIKESFIKCNEADCRSVNSNNFVSPNKHFKDDLLVTLKTDNIYTSEHMLNFENINVDNVTISVQKIYVPISSIFCGNNHVCAYSNGSIFMWGEQKLGQTSTPFENIYFDIYNKLPKSDSDSDNNYKIKKNEKRESKKSKTNDFLSSSSSEEYYLNLLDRKKLESMKNRYNKNKILFCKKKISFSVKNPMQNYYNITNDEIFLNNRKLKLCSNLNATNKIKKKKVNNNLVLIPIQVCVFNLSYRVRKKITNSTNDKYASNKSNENEEKYEKETLKNSNYDFNSFPTGQNNDRHIKNENINKNSEGNVSTQNSKLKNSSTTTTNNNNNNNSDYTRVYDFLESFIKGEIVNMYMNIFRNDINIYTNIPNNININPYIYGMNFYDYNFYNEKYKNFQNYLGEGRNENEFNANNNAQKNSYFSSNENYNKYKDDTLNKKMNDGKYTNKNEDEYAKSSKKIDLLNIEDPNKFVKLMKENEMINPQIYEYIDKEETVCINIKLIIFLFLFIKKKYMTIFLNSVQMVANVSCGEANTVITCFKKSIYDKYYKYIIKNITCLENYKHLESTKLKSKLKLTYPEYYFSSASENSEHFYRNDIYDVKNYTTSIVNWGDKSFDEYKIINSAYSRSDTSRFYHMIDEILENYMCIYVCGRDTNNNLCVNHINQSIYTFTRISNNFFYYNFNNFLYLYKYNYYLYYIHKNKVHINHNNDVSYIQNNPLTLFKNKFNIINNKDDNMNLNQSNSKCQGVSPKQFIIIKKIVCSNIVTCLIDIYNNVYISGDIKHYFPNHFHHIAYASSPFVKINLNNNKTIKNVSISQNNIFLVYDDNSLEILGYNDYIDFFEYNHPIFFTNKHNHKHSYNIVNIKKSDFLVKQIQTGNNCAVIVMKKKKGKKNRKKSIKYFN</sequence>
<keyword evidence="3" id="KW-0812">Transmembrane</keyword>
<feature type="transmembrane region" description="Helical" evidence="3">
    <location>
        <begin position="2632"/>
        <end position="2649"/>
    </location>
</feature>
<feature type="region of interest" description="Disordered" evidence="2">
    <location>
        <begin position="1755"/>
        <end position="1779"/>
    </location>
</feature>
<feature type="region of interest" description="Disordered" evidence="2">
    <location>
        <begin position="1419"/>
        <end position="1454"/>
    </location>
</feature>
<feature type="repeat" description="RCC1" evidence="1">
    <location>
        <begin position="3509"/>
        <end position="3536"/>
    </location>
</feature>
<feature type="compositionally biased region" description="Basic and acidic residues" evidence="2">
    <location>
        <begin position="3860"/>
        <end position="3871"/>
    </location>
</feature>
<keyword evidence="5" id="KW-1185">Reference proteome</keyword>
<feature type="transmembrane region" description="Helical" evidence="3">
    <location>
        <begin position="1942"/>
        <end position="1963"/>
    </location>
</feature>
<evidence type="ECO:0000313" key="5">
    <source>
        <dbReference type="Proteomes" id="UP000831156"/>
    </source>
</evidence>
<feature type="compositionally biased region" description="Low complexity" evidence="2">
    <location>
        <begin position="1443"/>
        <end position="1454"/>
    </location>
</feature>
<name>A0ABY1UN75_9APIC</name>
<accession>A0ABY1UN75</accession>
<feature type="region of interest" description="Disordered" evidence="2">
    <location>
        <begin position="3851"/>
        <end position="3927"/>
    </location>
</feature>
<gene>
    <name evidence="4" type="ORF">PGABG01_0928200</name>
</gene>
<feature type="transmembrane region" description="Helical" evidence="3">
    <location>
        <begin position="1536"/>
        <end position="1556"/>
    </location>
</feature>
<evidence type="ECO:0000313" key="4">
    <source>
        <dbReference type="EMBL" id="SOV14367.1"/>
    </source>
</evidence>
<keyword evidence="3" id="KW-1133">Transmembrane helix</keyword>
<feature type="transmembrane region" description="Helical" evidence="3">
    <location>
        <begin position="2357"/>
        <end position="2375"/>
    </location>
</feature>
<dbReference type="Proteomes" id="UP000831156">
    <property type="component" value="Chromosome 9"/>
</dbReference>
<dbReference type="InterPro" id="IPR009091">
    <property type="entry name" value="RCC1/BLIP-II"/>
</dbReference>
<feature type="transmembrane region" description="Helical" evidence="3">
    <location>
        <begin position="257"/>
        <end position="275"/>
    </location>
</feature>
<dbReference type="PANTHER" id="PTHR23172:SF19">
    <property type="entry name" value="J DOMAIN-CONTAINING PROTEIN"/>
    <property type="match status" value="1"/>
</dbReference>
<keyword evidence="3" id="KW-0472">Membrane</keyword>
<feature type="compositionally biased region" description="Low complexity" evidence="2">
    <location>
        <begin position="1768"/>
        <end position="1779"/>
    </location>
</feature>
<evidence type="ECO:0000256" key="2">
    <source>
        <dbReference type="SAM" id="MobiDB-lite"/>
    </source>
</evidence>
<feature type="compositionally biased region" description="Low complexity" evidence="2">
    <location>
        <begin position="3905"/>
        <end position="3927"/>
    </location>
</feature>
<dbReference type="InterPro" id="IPR000408">
    <property type="entry name" value="Reg_chr_condens"/>
</dbReference>
<feature type="transmembrane region" description="Helical" evidence="3">
    <location>
        <begin position="2038"/>
        <end position="2057"/>
    </location>
</feature>
<organism evidence="4 5">
    <name type="scientific">Plasmodium gaboni</name>
    <dbReference type="NCBI Taxonomy" id="647221"/>
    <lineage>
        <taxon>Eukaryota</taxon>
        <taxon>Sar</taxon>
        <taxon>Alveolata</taxon>
        <taxon>Apicomplexa</taxon>
        <taxon>Aconoidasida</taxon>
        <taxon>Haemosporida</taxon>
        <taxon>Plasmodiidae</taxon>
        <taxon>Plasmodium</taxon>
        <taxon>Plasmodium (Laverania)</taxon>
    </lineage>
</organism>
<feature type="transmembrane region" description="Helical" evidence="3">
    <location>
        <begin position="2607"/>
        <end position="2626"/>
    </location>
</feature>
<dbReference type="SUPFAM" id="SSF50985">
    <property type="entry name" value="RCC1/BLIP-II"/>
    <property type="match status" value="2"/>
</dbReference>
<feature type="compositionally biased region" description="Basic and acidic residues" evidence="2">
    <location>
        <begin position="3729"/>
        <end position="3738"/>
    </location>
</feature>
<proteinExistence type="predicted"/>
<feature type="transmembrane region" description="Helical" evidence="3">
    <location>
        <begin position="2002"/>
        <end position="2026"/>
    </location>
</feature>
<evidence type="ECO:0000256" key="1">
    <source>
        <dbReference type="PROSITE-ProRule" id="PRU00235"/>
    </source>
</evidence>
<feature type="transmembrane region" description="Helical" evidence="3">
    <location>
        <begin position="2577"/>
        <end position="2595"/>
    </location>
</feature>
<dbReference type="PROSITE" id="PS50012">
    <property type="entry name" value="RCC1_3"/>
    <property type="match status" value="1"/>
</dbReference>
<dbReference type="Gene3D" id="2.130.10.30">
    <property type="entry name" value="Regulator of chromosome condensation 1/beta-lactamase-inhibitor protein II"/>
    <property type="match status" value="1"/>
</dbReference>
<feature type="compositionally biased region" description="Basic and acidic residues" evidence="2">
    <location>
        <begin position="1755"/>
        <end position="1767"/>
    </location>
</feature>
<evidence type="ECO:0000256" key="3">
    <source>
        <dbReference type="SAM" id="Phobius"/>
    </source>
</evidence>
<feature type="compositionally biased region" description="Polar residues" evidence="2">
    <location>
        <begin position="3874"/>
        <end position="3886"/>
    </location>
</feature>